<evidence type="ECO:0000259" key="7">
    <source>
        <dbReference type="Pfam" id="PF04116"/>
    </source>
</evidence>
<keyword evidence="10" id="KW-1185">Reference proteome</keyword>
<feature type="domain" description="Very-long-chain aldehyde decarbonylase CER1-like C-terminal" evidence="8">
    <location>
        <begin position="453"/>
        <end position="611"/>
    </location>
</feature>
<evidence type="ECO:0000256" key="5">
    <source>
        <dbReference type="ARBA" id="ARBA00023136"/>
    </source>
</evidence>
<evidence type="ECO:0000256" key="2">
    <source>
        <dbReference type="ARBA" id="ARBA00009324"/>
    </source>
</evidence>
<proteinExistence type="inferred from homology"/>
<keyword evidence="3 6" id="KW-0812">Transmembrane</keyword>
<dbReference type="EMBL" id="EQ974002">
    <property type="protein sequence ID" value="EEF35902.1"/>
    <property type="molecule type" value="Genomic_DNA"/>
</dbReference>
<feature type="transmembrane region" description="Helical" evidence="6">
    <location>
        <begin position="19"/>
        <end position="36"/>
    </location>
</feature>
<dbReference type="GO" id="GO:0005506">
    <property type="term" value="F:iron ion binding"/>
    <property type="evidence" value="ECO:0007669"/>
    <property type="project" value="InterPro"/>
</dbReference>
<evidence type="ECO:0000256" key="3">
    <source>
        <dbReference type="ARBA" id="ARBA00022692"/>
    </source>
</evidence>
<comment type="subcellular location">
    <subcellularLocation>
        <location evidence="1">Membrane</location>
        <topology evidence="1">Multi-pass membrane protein</topology>
    </subcellularLocation>
</comment>
<feature type="transmembrane region" description="Helical" evidence="6">
    <location>
        <begin position="328"/>
        <end position="351"/>
    </location>
</feature>
<protein>
    <submittedName>
        <fullName evidence="9">Sterol desaturase, putative</fullName>
    </submittedName>
</protein>
<feature type="domain" description="Fatty acid hydroxylase" evidence="7">
    <location>
        <begin position="135"/>
        <end position="272"/>
    </location>
</feature>
<dbReference type="InterPro" id="IPR050307">
    <property type="entry name" value="Sterol_Desaturase_Related"/>
</dbReference>
<evidence type="ECO:0000256" key="4">
    <source>
        <dbReference type="ARBA" id="ARBA00022989"/>
    </source>
</evidence>
<evidence type="ECO:0000313" key="10">
    <source>
        <dbReference type="Proteomes" id="UP000008311"/>
    </source>
</evidence>
<dbReference type="GO" id="GO:0008610">
    <property type="term" value="P:lipid biosynthetic process"/>
    <property type="evidence" value="ECO:0007669"/>
    <property type="project" value="InterPro"/>
</dbReference>
<keyword evidence="4 6" id="KW-1133">Transmembrane helix</keyword>
<dbReference type="STRING" id="3988.B9SKI1"/>
<name>B9SKI1_RICCO</name>
<accession>B9SKI1</accession>
<evidence type="ECO:0000259" key="8">
    <source>
        <dbReference type="Pfam" id="PF12076"/>
    </source>
</evidence>
<dbReference type="Pfam" id="PF04116">
    <property type="entry name" value="FA_hydroxylase"/>
    <property type="match status" value="1"/>
</dbReference>
<dbReference type="InParanoid" id="B9SKI1"/>
<dbReference type="Pfam" id="PF12076">
    <property type="entry name" value="CER1-like_C"/>
    <property type="match status" value="1"/>
</dbReference>
<dbReference type="InterPro" id="IPR021940">
    <property type="entry name" value="CER1-like_C"/>
</dbReference>
<evidence type="ECO:0000256" key="1">
    <source>
        <dbReference type="ARBA" id="ARBA00004141"/>
    </source>
</evidence>
<dbReference type="GO" id="GO:0016020">
    <property type="term" value="C:membrane"/>
    <property type="evidence" value="ECO:0007669"/>
    <property type="project" value="UniProtKB-SubCell"/>
</dbReference>
<dbReference type="Proteomes" id="UP000008311">
    <property type="component" value="Unassembled WGS sequence"/>
</dbReference>
<feature type="transmembrane region" description="Helical" evidence="6">
    <location>
        <begin position="182"/>
        <end position="212"/>
    </location>
</feature>
<gene>
    <name evidence="9" type="ORF">RCOM_0658910</name>
</gene>
<dbReference type="AlphaFoldDB" id="B9SKI1"/>
<organism evidence="9 10">
    <name type="scientific">Ricinus communis</name>
    <name type="common">Castor bean</name>
    <dbReference type="NCBI Taxonomy" id="3988"/>
    <lineage>
        <taxon>Eukaryota</taxon>
        <taxon>Viridiplantae</taxon>
        <taxon>Streptophyta</taxon>
        <taxon>Embryophyta</taxon>
        <taxon>Tracheophyta</taxon>
        <taxon>Spermatophyta</taxon>
        <taxon>Magnoliopsida</taxon>
        <taxon>eudicotyledons</taxon>
        <taxon>Gunneridae</taxon>
        <taxon>Pentapetalae</taxon>
        <taxon>rosids</taxon>
        <taxon>fabids</taxon>
        <taxon>Malpighiales</taxon>
        <taxon>Euphorbiaceae</taxon>
        <taxon>Acalyphoideae</taxon>
        <taxon>Acalypheae</taxon>
        <taxon>Ricinus</taxon>
    </lineage>
</organism>
<dbReference type="InterPro" id="IPR006694">
    <property type="entry name" value="Fatty_acid_hydroxylase"/>
</dbReference>
<evidence type="ECO:0000313" key="9">
    <source>
        <dbReference type="EMBL" id="EEF35902.1"/>
    </source>
</evidence>
<reference evidence="10" key="1">
    <citation type="journal article" date="2010" name="Nat. Biotechnol.">
        <title>Draft genome sequence of the oilseed species Ricinus communis.</title>
        <authorList>
            <person name="Chan A.P."/>
            <person name="Crabtree J."/>
            <person name="Zhao Q."/>
            <person name="Lorenzi H."/>
            <person name="Orvis J."/>
            <person name="Puiu D."/>
            <person name="Melake-Berhan A."/>
            <person name="Jones K.M."/>
            <person name="Redman J."/>
            <person name="Chen G."/>
            <person name="Cahoon E.B."/>
            <person name="Gedil M."/>
            <person name="Stanke M."/>
            <person name="Haas B.J."/>
            <person name="Wortman J.R."/>
            <person name="Fraser-Liggett C.M."/>
            <person name="Ravel J."/>
            <person name="Rabinowicz P.D."/>
        </authorList>
    </citation>
    <scope>NUCLEOTIDE SEQUENCE [LARGE SCALE GENOMIC DNA]</scope>
    <source>
        <strain evidence="10">cv. Hale</strain>
    </source>
</reference>
<comment type="similarity">
    <text evidence="2">Belongs to the sterol desaturase family.</text>
</comment>
<keyword evidence="5 6" id="KW-0472">Membrane</keyword>
<sequence length="617" mass="70630">MASRPGILTDWPWKSLGDFKYVILAPWVVHSIYSFVVKEEKERDLTSVLIFPSILLRLLHNQIWISVSRYQTAKGKKRVVDKCIEFDQVDRERDWDDQVLLYGIITYSINMGVAGASNMPIWRTDGVVLTMILHAGPVEFLYYWLHRALHHHYLYSRYHSHHHSSIVTQPISSVIHPFAEILAYYLLFLIPILASIFSGTASVASAVGYIFYIDFMNNLGHCNFEIIPKSLFSFCPPLKYLMYTPSFHSLHHTQFRTNYSLFMPFYDYIYGTMDKCCDQLHEASLAKPQDSPALVHLTHFTTPDSIYHLRLGFASLASRPSSSSASSFLWIFYPLTYLFMVFACFFGRSFVAERNSFKNLVSQTWIIPRFRKHYLLESETTAINDLIEEAIAEAEARGSKVLSLGLLNQAKELNRNGQIYIEKHPQLKVKLVDGSSLAAAVVINSIPKGTMQVLLNGKFNKVAKAIASALCLRGTQIVVLDEEGYGKVGLQNEKVMVSKSYDQKIWLVGDEISEKEQLQAPKGTLFIPFTQFPIRRIRKDCFYQITPAMLSPDSLHNLDSCENWLPRRAMSAWRIAGIIHALEEWKVNECGESIFSIHRVWEASLHHGFRPLSIVYS</sequence>
<dbReference type="GO" id="GO:0016491">
    <property type="term" value="F:oxidoreductase activity"/>
    <property type="evidence" value="ECO:0007669"/>
    <property type="project" value="InterPro"/>
</dbReference>
<dbReference type="eggNOG" id="ENOG502QR3T">
    <property type="taxonomic scope" value="Eukaryota"/>
</dbReference>
<feature type="transmembrane region" description="Helical" evidence="6">
    <location>
        <begin position="99"/>
        <end position="119"/>
    </location>
</feature>
<evidence type="ECO:0000256" key="6">
    <source>
        <dbReference type="SAM" id="Phobius"/>
    </source>
</evidence>
<dbReference type="PANTHER" id="PTHR11863">
    <property type="entry name" value="STEROL DESATURASE"/>
    <property type="match status" value="1"/>
</dbReference>